<name>A0A482VYP4_ASBVE</name>
<dbReference type="InterPro" id="IPR039267">
    <property type="entry name" value="Lsm11"/>
</dbReference>
<dbReference type="GO" id="GO:0006398">
    <property type="term" value="P:mRNA 3'-end processing by stem-loop binding and cleavage"/>
    <property type="evidence" value="ECO:0007669"/>
    <property type="project" value="TreeGrafter"/>
</dbReference>
<evidence type="ECO:0000313" key="3">
    <source>
        <dbReference type="Proteomes" id="UP000292052"/>
    </source>
</evidence>
<dbReference type="GO" id="GO:0005683">
    <property type="term" value="C:U7 snRNP"/>
    <property type="evidence" value="ECO:0007669"/>
    <property type="project" value="TreeGrafter"/>
</dbReference>
<dbReference type="PANTHER" id="PTHR21415">
    <property type="entry name" value="U7 SNRNA-ASSOCIATED SM-LIKE PROTEIN LSM11"/>
    <property type="match status" value="1"/>
</dbReference>
<dbReference type="Proteomes" id="UP000292052">
    <property type="component" value="Unassembled WGS sequence"/>
</dbReference>
<organism evidence="2 3">
    <name type="scientific">Asbolus verrucosus</name>
    <name type="common">Desert ironclad beetle</name>
    <dbReference type="NCBI Taxonomy" id="1661398"/>
    <lineage>
        <taxon>Eukaryota</taxon>
        <taxon>Metazoa</taxon>
        <taxon>Ecdysozoa</taxon>
        <taxon>Arthropoda</taxon>
        <taxon>Hexapoda</taxon>
        <taxon>Insecta</taxon>
        <taxon>Pterygota</taxon>
        <taxon>Neoptera</taxon>
        <taxon>Endopterygota</taxon>
        <taxon>Coleoptera</taxon>
        <taxon>Polyphaga</taxon>
        <taxon>Cucujiformia</taxon>
        <taxon>Tenebrionidae</taxon>
        <taxon>Pimeliinae</taxon>
        <taxon>Asbolus</taxon>
    </lineage>
</organism>
<evidence type="ECO:0000313" key="2">
    <source>
        <dbReference type="EMBL" id="RZC38091.1"/>
    </source>
</evidence>
<dbReference type="STRING" id="1661398.A0A482VYP4"/>
<gene>
    <name evidence="2" type="ORF">BDFB_003504</name>
</gene>
<comment type="caution">
    <text evidence="2">The sequence shown here is derived from an EMBL/GenBank/DDBJ whole genome shotgun (WGS) entry which is preliminary data.</text>
</comment>
<dbReference type="PANTHER" id="PTHR21415:SF1">
    <property type="entry name" value="U7 SNRNA-ASSOCIATED SM-LIKE PROTEIN LSM11"/>
    <property type="match status" value="1"/>
</dbReference>
<feature type="region of interest" description="Disordered" evidence="1">
    <location>
        <begin position="64"/>
        <end position="83"/>
    </location>
</feature>
<accession>A0A482VYP4</accession>
<protein>
    <submittedName>
        <fullName evidence="2">U7 snRNA-associated Sm-like protein LSm11</fullName>
    </submittedName>
</protein>
<feature type="compositionally biased region" description="Basic and acidic residues" evidence="1">
    <location>
        <begin position="7"/>
        <end position="17"/>
    </location>
</feature>
<dbReference type="EMBL" id="QDEB01046488">
    <property type="protein sequence ID" value="RZC38091.1"/>
    <property type="molecule type" value="Genomic_DNA"/>
</dbReference>
<sequence>MAAEETSDVRDDKKSPENQEYNPKLDFFSEHFDPLLALKTPNVVVPVPNAKTYDNIHIYKSAQEVRPQREPKKKAQVAQDAPIERRWLPHQLPTKTRKKINQKNVFTKMERVEGPLQFLKICKDKRHRIKVISLDFK</sequence>
<proteinExistence type="predicted"/>
<keyword evidence="3" id="KW-1185">Reference proteome</keyword>
<evidence type="ECO:0000256" key="1">
    <source>
        <dbReference type="SAM" id="MobiDB-lite"/>
    </source>
</evidence>
<dbReference type="OrthoDB" id="10002367at2759"/>
<feature type="region of interest" description="Disordered" evidence="1">
    <location>
        <begin position="1"/>
        <end position="24"/>
    </location>
</feature>
<reference evidence="2 3" key="1">
    <citation type="submission" date="2017-03" db="EMBL/GenBank/DDBJ databases">
        <title>Genome of the blue death feigning beetle - Asbolus verrucosus.</title>
        <authorList>
            <person name="Rider S.D."/>
        </authorList>
    </citation>
    <scope>NUCLEOTIDE SEQUENCE [LARGE SCALE GENOMIC DNA]</scope>
    <source>
        <strain evidence="2">Butters</strain>
        <tissue evidence="2">Head and leg muscle</tissue>
    </source>
</reference>
<dbReference type="AlphaFoldDB" id="A0A482VYP4"/>
<dbReference type="GO" id="GO:0071209">
    <property type="term" value="F:U7 snRNA binding"/>
    <property type="evidence" value="ECO:0007669"/>
    <property type="project" value="InterPro"/>
</dbReference>